<reference evidence="1" key="2">
    <citation type="journal article" date="2015" name="Data Brief">
        <title>Shoot transcriptome of the giant reed, Arundo donax.</title>
        <authorList>
            <person name="Barrero R.A."/>
            <person name="Guerrero F.D."/>
            <person name="Moolhuijzen P."/>
            <person name="Goolsby J.A."/>
            <person name="Tidwell J."/>
            <person name="Bellgard S.E."/>
            <person name="Bellgard M.I."/>
        </authorList>
    </citation>
    <scope>NUCLEOTIDE SEQUENCE</scope>
    <source>
        <tissue evidence="1">Shoot tissue taken approximately 20 cm above the soil surface</tissue>
    </source>
</reference>
<reference evidence="1" key="1">
    <citation type="submission" date="2014-09" db="EMBL/GenBank/DDBJ databases">
        <authorList>
            <person name="Magalhaes I.L.F."/>
            <person name="Oliveira U."/>
            <person name="Santos F.R."/>
            <person name="Vidigal T.H.D.A."/>
            <person name="Brescovit A.D."/>
            <person name="Santos A.J."/>
        </authorList>
    </citation>
    <scope>NUCLEOTIDE SEQUENCE</scope>
    <source>
        <tissue evidence="1">Shoot tissue taken approximately 20 cm above the soil surface</tissue>
    </source>
</reference>
<name>A0A0A9C332_ARUDO</name>
<proteinExistence type="predicted"/>
<protein>
    <submittedName>
        <fullName evidence="1">Uncharacterized protein</fullName>
    </submittedName>
</protein>
<accession>A0A0A9C332</accession>
<organism evidence="1">
    <name type="scientific">Arundo donax</name>
    <name type="common">Giant reed</name>
    <name type="synonym">Donax arundinaceus</name>
    <dbReference type="NCBI Taxonomy" id="35708"/>
    <lineage>
        <taxon>Eukaryota</taxon>
        <taxon>Viridiplantae</taxon>
        <taxon>Streptophyta</taxon>
        <taxon>Embryophyta</taxon>
        <taxon>Tracheophyta</taxon>
        <taxon>Spermatophyta</taxon>
        <taxon>Magnoliopsida</taxon>
        <taxon>Liliopsida</taxon>
        <taxon>Poales</taxon>
        <taxon>Poaceae</taxon>
        <taxon>PACMAD clade</taxon>
        <taxon>Arundinoideae</taxon>
        <taxon>Arundineae</taxon>
        <taxon>Arundo</taxon>
    </lineage>
</organism>
<dbReference type="EMBL" id="GBRH01231943">
    <property type="protein sequence ID" value="JAD65952.1"/>
    <property type="molecule type" value="Transcribed_RNA"/>
</dbReference>
<sequence length="15" mass="1704">MEQRTKTRTPVVSGN</sequence>
<evidence type="ECO:0000313" key="1">
    <source>
        <dbReference type="EMBL" id="JAD65952.1"/>
    </source>
</evidence>